<keyword evidence="1" id="KW-0472">Membrane</keyword>
<keyword evidence="3" id="KW-1185">Reference proteome</keyword>
<evidence type="ECO:0000256" key="1">
    <source>
        <dbReference type="SAM" id="Phobius"/>
    </source>
</evidence>
<evidence type="ECO:0000313" key="3">
    <source>
        <dbReference type="Proteomes" id="UP000078512"/>
    </source>
</evidence>
<name>A0A197JI00_9FUNG</name>
<evidence type="ECO:0000313" key="2">
    <source>
        <dbReference type="EMBL" id="OAQ24817.1"/>
    </source>
</evidence>
<dbReference type="EMBL" id="KV442087">
    <property type="protein sequence ID" value="OAQ24817.1"/>
    <property type="molecule type" value="Genomic_DNA"/>
</dbReference>
<feature type="transmembrane region" description="Helical" evidence="1">
    <location>
        <begin position="71"/>
        <end position="92"/>
    </location>
</feature>
<dbReference type="AlphaFoldDB" id="A0A197JI00"/>
<accession>A0A197JI00</accession>
<sequence>MVLLLLVSPVHKYSLWRVGRLPAWHGVVLGMKVVDQTSFRSSPSFHKASALHVVENTEERAEAEGWSACSFHAILLLVSLLSDVALVVVIVVKRTKDGTTDTDELA</sequence>
<protein>
    <submittedName>
        <fullName evidence="2">Uncharacterized protein</fullName>
    </submittedName>
</protein>
<dbReference type="Proteomes" id="UP000078512">
    <property type="component" value="Unassembled WGS sequence"/>
</dbReference>
<keyword evidence="1" id="KW-1133">Transmembrane helix</keyword>
<organism evidence="2 3">
    <name type="scientific">Linnemannia elongata AG-77</name>
    <dbReference type="NCBI Taxonomy" id="1314771"/>
    <lineage>
        <taxon>Eukaryota</taxon>
        <taxon>Fungi</taxon>
        <taxon>Fungi incertae sedis</taxon>
        <taxon>Mucoromycota</taxon>
        <taxon>Mortierellomycotina</taxon>
        <taxon>Mortierellomycetes</taxon>
        <taxon>Mortierellales</taxon>
        <taxon>Mortierellaceae</taxon>
        <taxon>Linnemannia</taxon>
    </lineage>
</organism>
<reference evidence="2 3" key="1">
    <citation type="submission" date="2016-05" db="EMBL/GenBank/DDBJ databases">
        <title>Genome sequencing reveals origins of a unique bacterial endosymbiosis in the earliest lineages of terrestrial Fungi.</title>
        <authorList>
            <consortium name="DOE Joint Genome Institute"/>
            <person name="Uehling J."/>
            <person name="Gryganskyi A."/>
            <person name="Hameed K."/>
            <person name="Tschaplinski T."/>
            <person name="Misztal P."/>
            <person name="Wu S."/>
            <person name="Desiro A."/>
            <person name="Vande Pol N."/>
            <person name="Du Z.-Y."/>
            <person name="Zienkiewicz A."/>
            <person name="Zienkiewicz K."/>
            <person name="Morin E."/>
            <person name="Tisserant E."/>
            <person name="Splivallo R."/>
            <person name="Hainaut M."/>
            <person name="Henrissat B."/>
            <person name="Ohm R."/>
            <person name="Kuo A."/>
            <person name="Yan J."/>
            <person name="Lipzen A."/>
            <person name="Nolan M."/>
            <person name="Labutti K."/>
            <person name="Barry K."/>
            <person name="Goldstein A."/>
            <person name="Labbe J."/>
            <person name="Schadt C."/>
            <person name="Tuskan G."/>
            <person name="Grigoriev I."/>
            <person name="Martin F."/>
            <person name="Vilgalys R."/>
            <person name="Bonito G."/>
        </authorList>
    </citation>
    <scope>NUCLEOTIDE SEQUENCE [LARGE SCALE GENOMIC DNA]</scope>
    <source>
        <strain evidence="2 3">AG-77</strain>
    </source>
</reference>
<proteinExistence type="predicted"/>
<gene>
    <name evidence="2" type="ORF">K457DRAFT_129518</name>
</gene>
<keyword evidence="1" id="KW-0812">Transmembrane</keyword>